<dbReference type="Proteomes" id="UP000001593">
    <property type="component" value="Unassembled WGS sequence"/>
</dbReference>
<sequence length="379" mass="43699">MEEKSWADLPDHIIVSVLSYLRLPQRSHVSLVCKSWHEAFCSPFLWHSFRFTFTASEDFKYQRCLDKLGQYFRRVEVCCDQAEDKNRQNACRAIEALAKLKKRRVEHISIRFIGENPLFYAGKEFIRSLKTLFGPVPEGTEAILGLKSVDLRKLSIAFEDDLFHCLVENNFKILEELNIQNASLVCKVTSGCILKLVQKCRKLICLATHYGSITEDILLAFTEDERSALQNLSILCRREEKYGLDISSKTWTVLKNKLPGLKVNLAFDSSCPMFKVNAILKPEIPVSDLRLEVQARLVCQVYFAAEHYSGTLETLSLSTTNSPELENALIHLVTACTYLRQLYVFQCYISQNAKTEILKRRPELKRYLLKTRETDTFFP</sequence>
<dbReference type="InterPro" id="IPR036047">
    <property type="entry name" value="F-box-like_dom_sf"/>
</dbReference>
<dbReference type="PANTHER" id="PTHR20872:SF1">
    <property type="entry name" value="F-BOX DOMAIN-CONTAINING PROTEIN"/>
    <property type="match status" value="1"/>
</dbReference>
<keyword evidence="6" id="KW-1185">Reference proteome</keyword>
<accession>A7SGI7</accession>
<dbReference type="AlphaFoldDB" id="A7SGI7"/>
<evidence type="ECO:0000313" key="6">
    <source>
        <dbReference type="Proteomes" id="UP000001593"/>
    </source>
</evidence>
<dbReference type="Gene3D" id="3.80.10.10">
    <property type="entry name" value="Ribonuclease Inhibitor"/>
    <property type="match status" value="1"/>
</dbReference>
<reference evidence="5 6" key="1">
    <citation type="journal article" date="2007" name="Science">
        <title>Sea anemone genome reveals ancestral eumetazoan gene repertoire and genomic organization.</title>
        <authorList>
            <person name="Putnam N.H."/>
            <person name="Srivastava M."/>
            <person name="Hellsten U."/>
            <person name="Dirks B."/>
            <person name="Chapman J."/>
            <person name="Salamov A."/>
            <person name="Terry A."/>
            <person name="Shapiro H."/>
            <person name="Lindquist E."/>
            <person name="Kapitonov V.V."/>
            <person name="Jurka J."/>
            <person name="Genikhovich G."/>
            <person name="Grigoriev I.V."/>
            <person name="Lucas S.M."/>
            <person name="Steele R.E."/>
            <person name="Finnerty J.R."/>
            <person name="Technau U."/>
            <person name="Martindale M.Q."/>
            <person name="Rokhsar D.S."/>
        </authorList>
    </citation>
    <scope>NUCLEOTIDE SEQUENCE [LARGE SCALE GENOMIC DNA]</scope>
    <source>
        <strain evidence="6">CH2 X CH6</strain>
    </source>
</reference>
<evidence type="ECO:0000313" key="5">
    <source>
        <dbReference type="EMBL" id="EDO37197.1"/>
    </source>
</evidence>
<dbReference type="SUPFAM" id="SSF81383">
    <property type="entry name" value="F-box domain"/>
    <property type="match status" value="1"/>
</dbReference>
<dbReference type="InParanoid" id="A7SGI7"/>
<evidence type="ECO:0000256" key="1">
    <source>
        <dbReference type="ARBA" id="ARBA00022786"/>
    </source>
</evidence>
<name>A7SGI7_NEMVE</name>
<proteinExistence type="predicted"/>
<dbReference type="PROSITE" id="PS50181">
    <property type="entry name" value="FBOX"/>
    <property type="match status" value="1"/>
</dbReference>
<dbReference type="OMA" id="SCDCERE"/>
<dbReference type="Gene3D" id="1.20.1280.50">
    <property type="match status" value="1"/>
</dbReference>
<keyword evidence="1" id="KW-0833">Ubl conjugation pathway</keyword>
<feature type="domain" description="F-box" evidence="4">
    <location>
        <begin position="3"/>
        <end position="49"/>
    </location>
</feature>
<dbReference type="SMART" id="SM00256">
    <property type="entry name" value="FBOX"/>
    <property type="match status" value="1"/>
</dbReference>
<dbReference type="FunFam" id="3.80.10.10:FF:000260">
    <property type="entry name" value="F-box/LRR-repeat protein 8"/>
    <property type="match status" value="1"/>
</dbReference>
<evidence type="ECO:0000256" key="2">
    <source>
        <dbReference type="ARBA" id="ARBA00070268"/>
    </source>
</evidence>
<dbReference type="OrthoDB" id="3219396at2759"/>
<dbReference type="InterPro" id="IPR001810">
    <property type="entry name" value="F-box_dom"/>
</dbReference>
<protein>
    <recommendedName>
        <fullName evidence="2">F-box/LRR-repeat protein 8</fullName>
    </recommendedName>
    <alternativeName>
        <fullName evidence="3">F-box and leucine-rich repeat protein 8</fullName>
    </alternativeName>
</protein>
<evidence type="ECO:0000256" key="3">
    <source>
        <dbReference type="ARBA" id="ARBA00077971"/>
    </source>
</evidence>
<dbReference type="EMBL" id="DS469652">
    <property type="protein sequence ID" value="EDO37197.1"/>
    <property type="molecule type" value="Genomic_DNA"/>
</dbReference>
<evidence type="ECO:0000259" key="4">
    <source>
        <dbReference type="PROSITE" id="PS50181"/>
    </source>
</evidence>
<dbReference type="FunCoup" id="A7SGI7">
    <property type="interactions" value="11"/>
</dbReference>
<dbReference type="Pfam" id="PF12937">
    <property type="entry name" value="F-box-like"/>
    <property type="match status" value="1"/>
</dbReference>
<dbReference type="PANTHER" id="PTHR20872">
    <property type="match status" value="1"/>
</dbReference>
<dbReference type="InterPro" id="IPR032675">
    <property type="entry name" value="LRR_dom_sf"/>
</dbReference>
<dbReference type="KEGG" id="nve:5508704"/>
<dbReference type="HOGENOM" id="CLU_062031_0_0_1"/>
<organism evidence="5 6">
    <name type="scientific">Nematostella vectensis</name>
    <name type="common">Starlet sea anemone</name>
    <dbReference type="NCBI Taxonomy" id="45351"/>
    <lineage>
        <taxon>Eukaryota</taxon>
        <taxon>Metazoa</taxon>
        <taxon>Cnidaria</taxon>
        <taxon>Anthozoa</taxon>
        <taxon>Hexacorallia</taxon>
        <taxon>Actiniaria</taxon>
        <taxon>Edwardsiidae</taxon>
        <taxon>Nematostella</taxon>
    </lineage>
</organism>
<dbReference type="eggNOG" id="ENOG502QU59">
    <property type="taxonomic scope" value="Eukaryota"/>
</dbReference>
<dbReference type="FunFam" id="1.20.1280.50:FF:000005">
    <property type="entry name" value="F-box/LRR-repeat protein 3 isoform X1"/>
    <property type="match status" value="1"/>
</dbReference>
<dbReference type="PhylomeDB" id="A7SGI7"/>
<gene>
    <name evidence="5" type="ORF">NEMVEDRAFT_v1g245128</name>
</gene>
<dbReference type="STRING" id="45351.A7SGI7"/>